<dbReference type="Proteomes" id="UP000022611">
    <property type="component" value="Unassembled WGS sequence"/>
</dbReference>
<dbReference type="AlphaFoldDB" id="A0A010S727"/>
<dbReference type="Gene3D" id="1.20.5.170">
    <property type="match status" value="1"/>
</dbReference>
<name>A0A010S727_PSEFL</name>
<comment type="caution">
    <text evidence="2">The sequence shown here is derived from an EMBL/GenBank/DDBJ whole genome shotgun (WGS) entry which is preliminary data.</text>
</comment>
<accession>A0A010S727</accession>
<gene>
    <name evidence="2" type="ORF">HK44_020315</name>
</gene>
<dbReference type="HOGENOM" id="CLU_1061145_0_0_6"/>
<sequence>MSSKIEVSRELAERLAHVLYMHDAEKTGAAKELDALIAAPVVERQPNVIDLDAVDWETIQKAADESNWMPNEYMRNEWVSDVCNFLKYGRAEHPAPPELAELQATIAQLTAENERLHDEVDVMRRGRDAALRQCSTLRAEIERLKGEPVAVLYADGTVLTKDECGKSFDICCKVETPLYTSQPAPVSVVLPFADKVIRKLQRFQECCDDGQGADIGRHWFDLLTQLGLLNRVQRSPALWEITQQGEDSLDKVKELNPSIANS</sequence>
<keyword evidence="1" id="KW-0175">Coiled coil</keyword>
<dbReference type="OrthoDB" id="7032752at2"/>
<proteinExistence type="predicted"/>
<evidence type="ECO:0000256" key="1">
    <source>
        <dbReference type="SAM" id="Coils"/>
    </source>
</evidence>
<evidence type="ECO:0000313" key="3">
    <source>
        <dbReference type="Proteomes" id="UP000022611"/>
    </source>
</evidence>
<organism evidence="2 3">
    <name type="scientific">Pseudomonas fluorescens HK44</name>
    <dbReference type="NCBI Taxonomy" id="1042209"/>
    <lineage>
        <taxon>Bacteria</taxon>
        <taxon>Pseudomonadati</taxon>
        <taxon>Pseudomonadota</taxon>
        <taxon>Gammaproteobacteria</taxon>
        <taxon>Pseudomonadales</taxon>
        <taxon>Pseudomonadaceae</taxon>
        <taxon>Pseudomonas</taxon>
    </lineage>
</organism>
<evidence type="ECO:0000313" key="2">
    <source>
        <dbReference type="EMBL" id="EXF96264.1"/>
    </source>
</evidence>
<feature type="coiled-coil region" evidence="1">
    <location>
        <begin position="99"/>
        <end position="147"/>
    </location>
</feature>
<reference evidence="2 3" key="1">
    <citation type="journal article" date="2011" name="J. Bacteriol.">
        <title>Draft genome sequence of the polycyclic aromatic hydrocarbon-degrading, genetically engineered bioluminescent bioreporter Pseudomonas fluorescens HK44.</title>
        <authorList>
            <person name="Chauhan A."/>
            <person name="Layton A.C."/>
            <person name="Williams D.E."/>
            <person name="Smartt A.E."/>
            <person name="Ripp S."/>
            <person name="Karpinets T.V."/>
            <person name="Brown S.D."/>
            <person name="Sayler G.S."/>
        </authorList>
    </citation>
    <scope>NUCLEOTIDE SEQUENCE [LARGE SCALE GENOMIC DNA]</scope>
    <source>
        <strain evidence="2 3">HK44</strain>
    </source>
</reference>
<dbReference type="EMBL" id="AFOY02000004">
    <property type="protein sequence ID" value="EXF96264.1"/>
    <property type="molecule type" value="Genomic_DNA"/>
</dbReference>
<protein>
    <submittedName>
        <fullName evidence="2">Uncharacterized protein</fullName>
    </submittedName>
</protein>
<dbReference type="RefSeq" id="WP_019689881.1">
    <property type="nucleotide sequence ID" value="NZ_AFOY02000004.1"/>
</dbReference>
<dbReference type="PATRIC" id="fig|1042209.11.peg.585"/>